<accession>A0AAW8VB39</accession>
<dbReference type="AlphaFoldDB" id="A0AAW8VB39"/>
<dbReference type="Proteomes" id="UP001182304">
    <property type="component" value="Unassembled WGS sequence"/>
</dbReference>
<comment type="caution">
    <text evidence="1">The sequence shown here is derived from an EMBL/GenBank/DDBJ whole genome shotgun (WGS) entry which is preliminary data.</text>
</comment>
<protein>
    <submittedName>
        <fullName evidence="1">Uncharacterized protein</fullName>
    </submittedName>
</protein>
<evidence type="ECO:0000313" key="2">
    <source>
        <dbReference type="Proteomes" id="UP001182304"/>
    </source>
</evidence>
<sequence>MRKIIQVAISNTEDGGETIALCDDGSLFGIGSLQKGWFRYPDIPQPMCEGEYDYVQTLWKQLRSGELDDEGKEELVLYQKRLDLCGYVKNQDNQQTDTEQQPL</sequence>
<dbReference type="EMBL" id="JANIEN010000034">
    <property type="protein sequence ID" value="MDT3453537.1"/>
    <property type="molecule type" value="Genomic_DNA"/>
</dbReference>
<evidence type="ECO:0000313" key="1">
    <source>
        <dbReference type="EMBL" id="MDT3453537.1"/>
    </source>
</evidence>
<gene>
    <name evidence="1" type="ORF">NQF69_12260</name>
</gene>
<dbReference type="RefSeq" id="WP_223131902.1">
    <property type="nucleotide sequence ID" value="NZ_CP082272.1"/>
</dbReference>
<reference evidence="1" key="1">
    <citation type="submission" date="2022-07" db="EMBL/GenBank/DDBJ databases">
        <title>Sequence of Pasteurella multocoda 17BRD-035.</title>
        <authorList>
            <person name="Roy Chowdhury P."/>
            <person name="Alhamami T."/>
            <person name="Trott D.J."/>
            <person name="Djordvevic S.P."/>
        </authorList>
    </citation>
    <scope>NUCLEOTIDE SEQUENCE</scope>
    <source>
        <strain evidence="1">17BRD-035</strain>
    </source>
</reference>
<proteinExistence type="predicted"/>
<name>A0AAW8VB39_PASMD</name>
<organism evidence="1 2">
    <name type="scientific">Pasteurella multocida</name>
    <dbReference type="NCBI Taxonomy" id="747"/>
    <lineage>
        <taxon>Bacteria</taxon>
        <taxon>Pseudomonadati</taxon>
        <taxon>Pseudomonadota</taxon>
        <taxon>Gammaproteobacteria</taxon>
        <taxon>Pasteurellales</taxon>
        <taxon>Pasteurellaceae</taxon>
        <taxon>Pasteurella</taxon>
    </lineage>
</organism>